<keyword evidence="1 4" id="KW-0489">Methyltransferase</keyword>
<dbReference type="Gene3D" id="3.40.50.150">
    <property type="entry name" value="Vaccinia Virus protein VP39"/>
    <property type="match status" value="1"/>
</dbReference>
<dbReference type="EMBL" id="KR136259">
    <property type="protein sequence ID" value="AKG94210.1"/>
    <property type="molecule type" value="Genomic_DNA"/>
</dbReference>
<dbReference type="KEGG" id="vg:26636115"/>
<dbReference type="GO" id="GO:0003677">
    <property type="term" value="F:DNA binding"/>
    <property type="evidence" value="ECO:0007669"/>
    <property type="project" value="InterPro"/>
</dbReference>
<dbReference type="InterPro" id="IPR001091">
    <property type="entry name" value="RM_Methyltransferase"/>
</dbReference>
<reference evidence="4 5" key="1">
    <citation type="journal article" date="2015" name="Stand. Genomic Sci.">
        <title>Complete genome sequences of bacteriophages P12002L and P12002S, two lytic phages that infect a marine Polaribacter strain.</title>
        <authorList>
            <person name="Kang I."/>
            <person name="Jang H."/>
            <person name="Cho J.-C."/>
        </authorList>
    </citation>
    <scope>NUCLEOTIDE SEQUENCE [LARGE SCALE GENOMIC DNA]</scope>
</reference>
<dbReference type="Proteomes" id="UP000204415">
    <property type="component" value="Segment"/>
</dbReference>
<evidence type="ECO:0000313" key="4">
    <source>
        <dbReference type="EMBL" id="AKG94210.1"/>
    </source>
</evidence>
<accession>A0A0F7IN59</accession>
<dbReference type="RefSeq" id="YP_009209696.1">
    <property type="nucleotide sequence ID" value="NC_028924.1"/>
</dbReference>
<evidence type="ECO:0000259" key="3">
    <source>
        <dbReference type="Pfam" id="PF01555"/>
    </source>
</evidence>
<evidence type="ECO:0000313" key="5">
    <source>
        <dbReference type="Proteomes" id="UP000204415"/>
    </source>
</evidence>
<organism evidence="4 5">
    <name type="scientific">Polaribacter phage P12002L</name>
    <dbReference type="NCBI Taxonomy" id="1647386"/>
    <lineage>
        <taxon>Viruses</taxon>
        <taxon>Duplodnaviria</taxon>
        <taxon>Heunggongvirae</taxon>
        <taxon>Uroviricota</taxon>
        <taxon>Caudoviricetes</taxon>
        <taxon>Incheonvirus</taxon>
        <taxon>Incheonvirus P12002L</taxon>
    </lineage>
</organism>
<dbReference type="EC" id="2.1.1.72" evidence="4"/>
<keyword evidence="2 4" id="KW-0808">Transferase</keyword>
<dbReference type="OrthoDB" id="3832at10239"/>
<name>A0A0F7IN59_9CAUD</name>
<evidence type="ECO:0000256" key="1">
    <source>
        <dbReference type="ARBA" id="ARBA00022603"/>
    </source>
</evidence>
<dbReference type="PANTHER" id="PTHR13370">
    <property type="entry name" value="RNA METHYLASE-RELATED"/>
    <property type="match status" value="1"/>
</dbReference>
<dbReference type="GeneID" id="26636115"/>
<dbReference type="GO" id="GO:0009007">
    <property type="term" value="F:site-specific DNA-methyltransferase (adenine-specific) activity"/>
    <property type="evidence" value="ECO:0007669"/>
    <property type="project" value="UniProtKB-EC"/>
</dbReference>
<proteinExistence type="predicted"/>
<dbReference type="InterPro" id="IPR029063">
    <property type="entry name" value="SAM-dependent_MTases_sf"/>
</dbReference>
<sequence>MIDIRLSDNLDLMAEMQDNTVDLIYCDILYGTGRKFKDYQDLKPKREIIEEHYIPRIKEMHRVLKDTGSIYLQMDSKINHWMRCILDDVFGYDMFLCEIIWVYGSGLKAKSKKFHTHNDSILHYTKENKHTYNPQMIKLDKPSKRWVTNTINGKNVPKRDANGKQETYFVKEIKVGNIWKDIPMRRNGIIYQTEKPKALIERIIKASSNEGDLVADFYAGSFTTAEVCKDLNRNFIGCDISEKAVQIGRARVRSQQ</sequence>
<dbReference type="PRINTS" id="PR00508">
    <property type="entry name" value="S21N4MTFRASE"/>
</dbReference>
<dbReference type="GO" id="GO:0008170">
    <property type="term" value="F:N-methyltransferase activity"/>
    <property type="evidence" value="ECO:0007669"/>
    <property type="project" value="InterPro"/>
</dbReference>
<dbReference type="Pfam" id="PF01555">
    <property type="entry name" value="N6_N4_Mtase"/>
    <property type="match status" value="1"/>
</dbReference>
<gene>
    <name evidence="4" type="ORF">P12002L_0036</name>
</gene>
<evidence type="ECO:0000256" key="2">
    <source>
        <dbReference type="ARBA" id="ARBA00022679"/>
    </source>
</evidence>
<keyword evidence="5" id="KW-1185">Reference proteome</keyword>
<dbReference type="GO" id="GO:0032259">
    <property type="term" value="P:methylation"/>
    <property type="evidence" value="ECO:0007669"/>
    <property type="project" value="UniProtKB-KW"/>
</dbReference>
<dbReference type="InterPro" id="IPR002941">
    <property type="entry name" value="DNA_methylase_N4/N6"/>
</dbReference>
<dbReference type="PANTHER" id="PTHR13370:SF3">
    <property type="entry name" value="TRNA (GUANINE(10)-N2)-METHYLTRANSFERASE HOMOLOG"/>
    <property type="match status" value="1"/>
</dbReference>
<protein>
    <submittedName>
        <fullName evidence="4">DNA methyltransferase</fullName>
        <ecNumber evidence="4">2.1.1.72</ecNumber>
    </submittedName>
</protein>
<dbReference type="SUPFAM" id="SSF53335">
    <property type="entry name" value="S-adenosyl-L-methionine-dependent methyltransferases"/>
    <property type="match status" value="1"/>
</dbReference>
<feature type="domain" description="DNA methylase N-4/N-6" evidence="3">
    <location>
        <begin position="21"/>
        <end position="247"/>
    </location>
</feature>